<accession>A0A346Y5C5</accession>
<name>A0A346Y5C5_9ACTN</name>
<reference evidence="2 3" key="1">
    <citation type="submission" date="2018-09" db="EMBL/GenBank/DDBJ databases">
        <title>Complete genome sequence of Euzebya sp. DY32-46 isolated from seawater of Pacific Ocean.</title>
        <authorList>
            <person name="Xu L."/>
            <person name="Wu Y.-H."/>
            <person name="Xu X.-W."/>
        </authorList>
    </citation>
    <scope>NUCLEOTIDE SEQUENCE [LARGE SCALE GENOMIC DNA]</scope>
    <source>
        <strain evidence="2 3">DY32-46</strain>
    </source>
</reference>
<protein>
    <submittedName>
        <fullName evidence="2">Uncharacterized protein</fullName>
    </submittedName>
</protein>
<feature type="region of interest" description="Disordered" evidence="1">
    <location>
        <begin position="1"/>
        <end position="31"/>
    </location>
</feature>
<organism evidence="2 3">
    <name type="scientific">Euzebya pacifica</name>
    <dbReference type="NCBI Taxonomy" id="1608957"/>
    <lineage>
        <taxon>Bacteria</taxon>
        <taxon>Bacillati</taxon>
        <taxon>Actinomycetota</taxon>
        <taxon>Nitriliruptoria</taxon>
        <taxon>Euzebyales</taxon>
    </lineage>
</organism>
<dbReference type="KEGG" id="euz:DVS28_a5015"/>
<gene>
    <name evidence="2" type="ORF">DVS28_a5015</name>
</gene>
<evidence type="ECO:0000256" key="1">
    <source>
        <dbReference type="SAM" id="MobiDB-lite"/>
    </source>
</evidence>
<sequence length="55" mass="6097">MVTMGEQLPVGKYTPRGASHSCREPIHDEEHPMATRTVAQQRAEAKQAYDTTARG</sequence>
<evidence type="ECO:0000313" key="2">
    <source>
        <dbReference type="EMBL" id="AXV09672.1"/>
    </source>
</evidence>
<keyword evidence="3" id="KW-1185">Reference proteome</keyword>
<evidence type="ECO:0000313" key="3">
    <source>
        <dbReference type="Proteomes" id="UP000264006"/>
    </source>
</evidence>
<dbReference type="Proteomes" id="UP000264006">
    <property type="component" value="Chromosome"/>
</dbReference>
<dbReference type="EMBL" id="CP031165">
    <property type="protein sequence ID" value="AXV09672.1"/>
    <property type="molecule type" value="Genomic_DNA"/>
</dbReference>
<proteinExistence type="predicted"/>
<dbReference type="AlphaFoldDB" id="A0A346Y5C5"/>
<feature type="compositionally biased region" description="Basic and acidic residues" evidence="1">
    <location>
        <begin position="21"/>
        <end position="31"/>
    </location>
</feature>